<gene>
    <name evidence="7" type="primary">sbcD</name>
    <name evidence="10" type="ORF">ACFPZJ_38065</name>
</gene>
<keyword evidence="11" id="KW-1185">Reference proteome</keyword>
<evidence type="ECO:0000259" key="9">
    <source>
        <dbReference type="Pfam" id="PF12320"/>
    </source>
</evidence>
<dbReference type="Proteomes" id="UP001596154">
    <property type="component" value="Unassembled WGS sequence"/>
</dbReference>
<comment type="similarity">
    <text evidence="1 7">Belongs to the SbcD family.</text>
</comment>
<keyword evidence="5 7" id="KW-0378">Hydrolase</keyword>
<dbReference type="InterPro" id="IPR004593">
    <property type="entry name" value="SbcD"/>
</dbReference>
<protein>
    <recommendedName>
        <fullName evidence="3 7">Nuclease SbcCD subunit D</fullName>
    </recommendedName>
</protein>
<keyword evidence="4 7" id="KW-0540">Nuclease</keyword>
<keyword evidence="7" id="KW-0255">Endonuclease</keyword>
<organism evidence="10 11">
    <name type="scientific">Streptomyces bullii</name>
    <dbReference type="NCBI Taxonomy" id="349910"/>
    <lineage>
        <taxon>Bacteria</taxon>
        <taxon>Bacillati</taxon>
        <taxon>Actinomycetota</taxon>
        <taxon>Actinomycetes</taxon>
        <taxon>Kitasatosporales</taxon>
        <taxon>Streptomycetaceae</taxon>
        <taxon>Streptomyces</taxon>
    </lineage>
</organism>
<evidence type="ECO:0000256" key="5">
    <source>
        <dbReference type="ARBA" id="ARBA00022801"/>
    </source>
</evidence>
<dbReference type="PANTHER" id="PTHR30337:SF0">
    <property type="entry name" value="NUCLEASE SBCCD SUBUNIT D"/>
    <property type="match status" value="1"/>
</dbReference>
<keyword evidence="7" id="KW-0235">DNA replication</keyword>
<name>A0ABW0V0Q3_9ACTN</name>
<evidence type="ECO:0000313" key="11">
    <source>
        <dbReference type="Proteomes" id="UP001596154"/>
    </source>
</evidence>
<comment type="subunit">
    <text evidence="2 7">Heterodimer of SbcC and SbcD.</text>
</comment>
<evidence type="ECO:0000259" key="8">
    <source>
        <dbReference type="Pfam" id="PF00149"/>
    </source>
</evidence>
<dbReference type="PANTHER" id="PTHR30337">
    <property type="entry name" value="COMPONENT OF ATP-DEPENDENT DSDNA EXONUCLEASE"/>
    <property type="match status" value="1"/>
</dbReference>
<dbReference type="NCBIfam" id="TIGR00619">
    <property type="entry name" value="sbcd"/>
    <property type="match status" value="1"/>
</dbReference>
<dbReference type="InterPro" id="IPR029052">
    <property type="entry name" value="Metallo-depent_PP-like"/>
</dbReference>
<dbReference type="RefSeq" id="WP_381031436.1">
    <property type="nucleotide sequence ID" value="NZ_JBHSNY010000022.1"/>
</dbReference>
<evidence type="ECO:0000256" key="6">
    <source>
        <dbReference type="ARBA" id="ARBA00022839"/>
    </source>
</evidence>
<dbReference type="InterPro" id="IPR026843">
    <property type="entry name" value="SbcD_C"/>
</dbReference>
<accession>A0ABW0V0Q3</accession>
<keyword evidence="6 7" id="KW-0269">Exonuclease</keyword>
<dbReference type="InterPro" id="IPR050535">
    <property type="entry name" value="DNA_Repair-Maintenance_Comp"/>
</dbReference>
<dbReference type="GO" id="GO:0004527">
    <property type="term" value="F:exonuclease activity"/>
    <property type="evidence" value="ECO:0007669"/>
    <property type="project" value="UniProtKB-KW"/>
</dbReference>
<feature type="domain" description="Nuclease SbcCD subunit D C-terminal" evidence="9">
    <location>
        <begin position="267"/>
        <end position="357"/>
    </location>
</feature>
<sequence>MRFLHTSDWHLGRRFHEADLINAQRAFLTHIHHTARERDVDAILVAGDIYDRAIPSLDAVRLFDGALSQFADLRIPIIVISGNHDSAHRLGVGASVLARAGVHLRTDPATACTRPVLLDDEHGTIAVYGIPYLEPSLTHDDLEADKSHQAVTTAALDRIRADLATYPDGTRSVVVAHAFVAGGEPSTSERDITVGGLDYVSASAFTGIDYAALGHLHGAQNVNDRIHYSGSPLAYSFSETHHTKSLTIVDMAGDGTVTLTLVPTPVPRPLALLKGTLEDLLTNPAHEAMTGSWLQATLTDPALPYEPMARLRRRFPHTLRLLHERPDHLQQATDRPTYTQRLQGRGDLDIACDFIKKVRGDDPTPAEHALLRRAVEATLHTTHQETV</sequence>
<feature type="domain" description="Calcineurin-like phosphoesterase" evidence="8">
    <location>
        <begin position="1"/>
        <end position="217"/>
    </location>
</feature>
<evidence type="ECO:0000256" key="3">
    <source>
        <dbReference type="ARBA" id="ARBA00013365"/>
    </source>
</evidence>
<dbReference type="SUPFAM" id="SSF56300">
    <property type="entry name" value="Metallo-dependent phosphatases"/>
    <property type="match status" value="1"/>
</dbReference>
<dbReference type="CDD" id="cd00840">
    <property type="entry name" value="MPP_Mre11_N"/>
    <property type="match status" value="1"/>
</dbReference>
<dbReference type="Gene3D" id="3.60.21.10">
    <property type="match status" value="1"/>
</dbReference>
<dbReference type="Pfam" id="PF00149">
    <property type="entry name" value="Metallophos"/>
    <property type="match status" value="1"/>
</dbReference>
<reference evidence="11" key="1">
    <citation type="journal article" date="2019" name="Int. J. Syst. Evol. Microbiol.">
        <title>The Global Catalogue of Microorganisms (GCM) 10K type strain sequencing project: providing services to taxonomists for standard genome sequencing and annotation.</title>
        <authorList>
            <consortium name="The Broad Institute Genomics Platform"/>
            <consortium name="The Broad Institute Genome Sequencing Center for Infectious Disease"/>
            <person name="Wu L."/>
            <person name="Ma J."/>
        </authorList>
    </citation>
    <scope>NUCLEOTIDE SEQUENCE [LARGE SCALE GENOMIC DNA]</scope>
    <source>
        <strain evidence="11">CGMCC 4.7248</strain>
    </source>
</reference>
<comment type="function">
    <text evidence="7">SbcCD cleaves DNA hairpin structures. These structures can inhibit DNA replication and are intermediates in certain DNA recombination reactions. The complex acts as a 3'-&gt;5' double strand exonuclease that can open hairpins. It also has a 5' single-strand endonuclease activity.</text>
</comment>
<dbReference type="Pfam" id="PF12320">
    <property type="entry name" value="SbcD_C"/>
    <property type="match status" value="1"/>
</dbReference>
<comment type="caution">
    <text evidence="10">The sequence shown here is derived from an EMBL/GenBank/DDBJ whole genome shotgun (WGS) entry which is preliminary data.</text>
</comment>
<dbReference type="InterPro" id="IPR004843">
    <property type="entry name" value="Calcineurin-like_PHP"/>
</dbReference>
<evidence type="ECO:0000256" key="1">
    <source>
        <dbReference type="ARBA" id="ARBA00010555"/>
    </source>
</evidence>
<evidence type="ECO:0000256" key="4">
    <source>
        <dbReference type="ARBA" id="ARBA00022722"/>
    </source>
</evidence>
<keyword evidence="7" id="KW-0233">DNA recombination</keyword>
<dbReference type="InterPro" id="IPR041796">
    <property type="entry name" value="Mre11_N"/>
</dbReference>
<proteinExistence type="inferred from homology"/>
<evidence type="ECO:0000313" key="10">
    <source>
        <dbReference type="EMBL" id="MFC5639435.1"/>
    </source>
</evidence>
<evidence type="ECO:0000256" key="7">
    <source>
        <dbReference type="RuleBase" id="RU363069"/>
    </source>
</evidence>
<evidence type="ECO:0000256" key="2">
    <source>
        <dbReference type="ARBA" id="ARBA00011322"/>
    </source>
</evidence>
<dbReference type="EMBL" id="JBHSNY010000022">
    <property type="protein sequence ID" value="MFC5639435.1"/>
    <property type="molecule type" value="Genomic_DNA"/>
</dbReference>